<dbReference type="HOGENOM" id="CLU_085015_0_0_11"/>
<dbReference type="OrthoDB" id="152349at2"/>
<keyword evidence="2" id="KW-1185">Reference proteome</keyword>
<reference evidence="1 2" key="1">
    <citation type="journal article" date="2012" name="Stand. Genomic Sci.">
        <title>Genome sequence of the soil bacterium Saccharomonospora azurea type strain (NA-128(T)).</title>
        <authorList>
            <person name="Klenk H.P."/>
            <person name="Held B."/>
            <person name="Lucas S."/>
            <person name="Lapidus A."/>
            <person name="Copeland A."/>
            <person name="Hammon N."/>
            <person name="Pitluck S."/>
            <person name="Goodwin L.A."/>
            <person name="Han C."/>
            <person name="Tapia R."/>
            <person name="Brambilla E.M."/>
            <person name="Potter G."/>
            <person name="Land M."/>
            <person name="Ivanova N."/>
            <person name="Rohde M."/>
            <person name="Goker M."/>
            <person name="Detter J.C."/>
            <person name="Kyrpides N.C."/>
            <person name="Woyke T."/>
        </authorList>
    </citation>
    <scope>NUCLEOTIDE SEQUENCE [LARGE SCALE GENOMIC DNA]</scope>
    <source>
        <strain evidence="1 2">NA-128</strain>
    </source>
</reference>
<organism evidence="1 2">
    <name type="scientific">Saccharomonospora azurea NA-128</name>
    <dbReference type="NCBI Taxonomy" id="882081"/>
    <lineage>
        <taxon>Bacteria</taxon>
        <taxon>Bacillati</taxon>
        <taxon>Actinomycetota</taxon>
        <taxon>Actinomycetes</taxon>
        <taxon>Pseudonocardiales</taxon>
        <taxon>Pseudonocardiaceae</taxon>
        <taxon>Saccharomonospora</taxon>
    </lineage>
</organism>
<accession>H8G915</accession>
<dbReference type="InterPro" id="IPR045991">
    <property type="entry name" value="DUF5947"/>
</dbReference>
<protein>
    <submittedName>
        <fullName evidence="1">Uncharacterized protein</fullName>
    </submittedName>
</protein>
<dbReference type="AlphaFoldDB" id="H8G915"/>
<sequence>MSTATNRTLPTDRLRALARAAASGEEPRPPSHRCELCSEVLPDVHRHLVELPARELACACRACALLFDRATVAGRTGGDRYRAVPELRQRLGPDPLDDVAWSALGVPVRLAFFVRHEGDAPLGEVTAYYPSPLGVVGTAVEPEAWERLARQQPAVERLHPEVTALLVHRDAREHWLVGIDECYRLTARVRHSWTGMTGGDEVWHEIDRFFAELRGDAAPA</sequence>
<proteinExistence type="predicted"/>
<dbReference type="Pfam" id="PF19372">
    <property type="entry name" value="DUF5947"/>
    <property type="match status" value="1"/>
</dbReference>
<name>H8G915_9PSEU</name>
<evidence type="ECO:0000313" key="2">
    <source>
        <dbReference type="Proteomes" id="UP000004705"/>
    </source>
</evidence>
<dbReference type="RefSeq" id="WP_005443933.1">
    <property type="nucleotide sequence ID" value="NZ_CM001466.1"/>
</dbReference>
<evidence type="ECO:0000313" key="1">
    <source>
        <dbReference type="EMBL" id="EHY90496.1"/>
    </source>
</evidence>
<dbReference type="Proteomes" id="UP000004705">
    <property type="component" value="Chromosome"/>
</dbReference>
<dbReference type="EMBL" id="CM001466">
    <property type="protein sequence ID" value="EHY90496.1"/>
    <property type="molecule type" value="Genomic_DNA"/>
</dbReference>
<gene>
    <name evidence="1" type="ORF">SacazDRAFT_03632</name>
</gene>